<dbReference type="RefSeq" id="WP_127344471.1">
    <property type="nucleotide sequence ID" value="NZ_RJJX01000021.1"/>
</dbReference>
<proteinExistence type="predicted"/>
<accession>A0A434AGF4</accession>
<reference evidence="1 2" key="1">
    <citation type="submission" date="2018-11" db="EMBL/GenBank/DDBJ databases">
        <title>Parancylomarina longa gen. nov., sp. nov., isolated from sediments of southern Okinawa.</title>
        <authorList>
            <person name="Fu T."/>
        </authorList>
    </citation>
    <scope>NUCLEOTIDE SEQUENCE [LARGE SCALE GENOMIC DNA]</scope>
    <source>
        <strain evidence="1 2">T3-2 S1-C</strain>
    </source>
</reference>
<protein>
    <submittedName>
        <fullName evidence="1">Uncharacterized protein</fullName>
    </submittedName>
</protein>
<dbReference type="OrthoDB" id="1065092at2"/>
<organism evidence="1 2">
    <name type="scientific">Ancylomarina longa</name>
    <dbReference type="NCBI Taxonomy" id="2487017"/>
    <lineage>
        <taxon>Bacteria</taxon>
        <taxon>Pseudomonadati</taxon>
        <taxon>Bacteroidota</taxon>
        <taxon>Bacteroidia</taxon>
        <taxon>Marinilabiliales</taxon>
        <taxon>Marinifilaceae</taxon>
        <taxon>Ancylomarina</taxon>
    </lineage>
</organism>
<sequence length="98" mass="11221">MASVLFHGQMDWDEDQNPQYSSYIEFGYSRFIGGKKFSWVVGITPYKGFYDDHLNVINVNMSMYDQLNITDKFSLSVCVGITVNPATERLFLTFAVSL</sequence>
<dbReference type="Proteomes" id="UP000282985">
    <property type="component" value="Unassembled WGS sequence"/>
</dbReference>
<evidence type="ECO:0000313" key="2">
    <source>
        <dbReference type="Proteomes" id="UP000282985"/>
    </source>
</evidence>
<gene>
    <name evidence="1" type="ORF">DLK05_13365</name>
</gene>
<dbReference type="AlphaFoldDB" id="A0A434AGF4"/>
<name>A0A434AGF4_9BACT</name>
<comment type="caution">
    <text evidence="1">The sequence shown here is derived from an EMBL/GenBank/DDBJ whole genome shotgun (WGS) entry which is preliminary data.</text>
</comment>
<keyword evidence="2" id="KW-1185">Reference proteome</keyword>
<evidence type="ECO:0000313" key="1">
    <source>
        <dbReference type="EMBL" id="RUT73464.1"/>
    </source>
</evidence>
<dbReference type="EMBL" id="RJJX01000021">
    <property type="protein sequence ID" value="RUT73464.1"/>
    <property type="molecule type" value="Genomic_DNA"/>
</dbReference>